<evidence type="ECO:0000256" key="7">
    <source>
        <dbReference type="SAM" id="MobiDB-lite"/>
    </source>
</evidence>
<feature type="modified residue" description="4-aspartylphosphate" evidence="6">
    <location>
        <position position="61"/>
    </location>
</feature>
<dbReference type="InterPro" id="IPR011006">
    <property type="entry name" value="CheY-like_superfamily"/>
</dbReference>
<gene>
    <name evidence="9" type="ORF">ACFPN2_14485</name>
</gene>
<dbReference type="PANTHER" id="PTHR48111">
    <property type="entry name" value="REGULATOR OF RPOS"/>
    <property type="match status" value="1"/>
</dbReference>
<keyword evidence="5" id="KW-0804">Transcription</keyword>
<keyword evidence="4" id="KW-0238">DNA-binding</keyword>
<reference evidence="10" key="1">
    <citation type="journal article" date="2019" name="Int. J. Syst. Evol. Microbiol.">
        <title>The Global Catalogue of Microorganisms (GCM) 10K type strain sequencing project: providing services to taxonomists for standard genome sequencing and annotation.</title>
        <authorList>
            <consortium name="The Broad Institute Genomics Platform"/>
            <consortium name="The Broad Institute Genome Sequencing Center for Infectious Disease"/>
            <person name="Wu L."/>
            <person name="Ma J."/>
        </authorList>
    </citation>
    <scope>NUCLEOTIDE SEQUENCE [LARGE SCALE GENOMIC DNA]</scope>
    <source>
        <strain evidence="10">CGMCC 1.10759</strain>
    </source>
</reference>
<comment type="caution">
    <text evidence="9">The sequence shown here is derived from an EMBL/GenBank/DDBJ whole genome shotgun (WGS) entry which is preliminary data.</text>
</comment>
<evidence type="ECO:0000256" key="5">
    <source>
        <dbReference type="ARBA" id="ARBA00023163"/>
    </source>
</evidence>
<dbReference type="EMBL" id="JBHSDU010000003">
    <property type="protein sequence ID" value="MFC4310297.1"/>
    <property type="molecule type" value="Genomic_DNA"/>
</dbReference>
<dbReference type="SMART" id="SM00448">
    <property type="entry name" value="REC"/>
    <property type="match status" value="1"/>
</dbReference>
<feature type="compositionally biased region" description="Low complexity" evidence="7">
    <location>
        <begin position="301"/>
        <end position="321"/>
    </location>
</feature>
<evidence type="ECO:0000313" key="9">
    <source>
        <dbReference type="EMBL" id="MFC4310297.1"/>
    </source>
</evidence>
<sequence>MSASPDFSPPRRVLIVDADEGMRESASALLKLQGFEVAAAADGVEALTMFAREWFPVVVTDSAVPAVDGIEFVARLRILSLAPVYIIMLTDVADVRFQEQGYCMGVDQYLMRQNSLSELVGRVQAGVTAIRRRQSSKTGRAHEPATVDLENGAHTARHLVGRLRAEIVQAGRSKKTLQLLSIGLDAADAAAFHQHSTTGTVSDTLLAASHDAMRPKLDWVVRLPAPANTCRLVVVMPESGPNEVSAMEQTIRNAFVHWGLSSAASGIRLNLGLASFAGDEDAPAALELLGQAERSRRSNDAMSKSAAARSSSESVPAQDAA</sequence>
<accession>A0ABV8SS10</accession>
<evidence type="ECO:0000256" key="6">
    <source>
        <dbReference type="PROSITE-ProRule" id="PRU00169"/>
    </source>
</evidence>
<dbReference type="SUPFAM" id="SSF52172">
    <property type="entry name" value="CheY-like"/>
    <property type="match status" value="1"/>
</dbReference>
<dbReference type="Pfam" id="PF00072">
    <property type="entry name" value="Response_reg"/>
    <property type="match status" value="1"/>
</dbReference>
<organism evidence="9 10">
    <name type="scientific">Steroidobacter flavus</name>
    <dbReference type="NCBI Taxonomy" id="1842136"/>
    <lineage>
        <taxon>Bacteria</taxon>
        <taxon>Pseudomonadati</taxon>
        <taxon>Pseudomonadota</taxon>
        <taxon>Gammaproteobacteria</taxon>
        <taxon>Steroidobacterales</taxon>
        <taxon>Steroidobacteraceae</taxon>
        <taxon>Steroidobacter</taxon>
    </lineage>
</organism>
<feature type="domain" description="Response regulatory" evidence="8">
    <location>
        <begin position="12"/>
        <end position="127"/>
    </location>
</feature>
<dbReference type="Gene3D" id="3.40.50.2300">
    <property type="match status" value="1"/>
</dbReference>
<protein>
    <submittedName>
        <fullName evidence="9">PleD family two-component system response regulator</fullName>
    </submittedName>
</protein>
<evidence type="ECO:0000256" key="3">
    <source>
        <dbReference type="ARBA" id="ARBA00023015"/>
    </source>
</evidence>
<name>A0ABV8SS10_9GAMM</name>
<evidence type="ECO:0000259" key="8">
    <source>
        <dbReference type="PROSITE" id="PS50110"/>
    </source>
</evidence>
<proteinExistence type="predicted"/>
<keyword evidence="10" id="KW-1185">Reference proteome</keyword>
<dbReference type="Proteomes" id="UP001595904">
    <property type="component" value="Unassembled WGS sequence"/>
</dbReference>
<dbReference type="InterPro" id="IPR039420">
    <property type="entry name" value="WalR-like"/>
</dbReference>
<keyword evidence="3" id="KW-0805">Transcription regulation</keyword>
<feature type="region of interest" description="Disordered" evidence="7">
    <location>
        <begin position="290"/>
        <end position="321"/>
    </location>
</feature>
<dbReference type="PANTHER" id="PTHR48111:SF1">
    <property type="entry name" value="TWO-COMPONENT RESPONSE REGULATOR ORR33"/>
    <property type="match status" value="1"/>
</dbReference>
<evidence type="ECO:0000256" key="2">
    <source>
        <dbReference type="ARBA" id="ARBA00023012"/>
    </source>
</evidence>
<dbReference type="PROSITE" id="PS50110">
    <property type="entry name" value="RESPONSE_REGULATORY"/>
    <property type="match status" value="1"/>
</dbReference>
<dbReference type="RefSeq" id="WP_380597672.1">
    <property type="nucleotide sequence ID" value="NZ_JBHSDU010000003.1"/>
</dbReference>
<evidence type="ECO:0000313" key="10">
    <source>
        <dbReference type="Proteomes" id="UP001595904"/>
    </source>
</evidence>
<keyword evidence="1 6" id="KW-0597">Phosphoprotein</keyword>
<evidence type="ECO:0000256" key="1">
    <source>
        <dbReference type="ARBA" id="ARBA00022553"/>
    </source>
</evidence>
<keyword evidence="2" id="KW-0902">Two-component regulatory system</keyword>
<evidence type="ECO:0000256" key="4">
    <source>
        <dbReference type="ARBA" id="ARBA00023125"/>
    </source>
</evidence>
<dbReference type="InterPro" id="IPR001789">
    <property type="entry name" value="Sig_transdc_resp-reg_receiver"/>
</dbReference>